<comment type="caution">
    <text evidence="2">The sequence shown here is derived from an EMBL/GenBank/DDBJ whole genome shotgun (WGS) entry which is preliminary data.</text>
</comment>
<protein>
    <submittedName>
        <fullName evidence="2">(Mediterranean fruit fly) hypothetical protein</fullName>
    </submittedName>
</protein>
<sequence length="198" mass="22447">MAMEKLEKSFSALEIDDDNISSSDSASDISARVSDHTRDVPKSRNMARKATLKNDMIDDSTSSNTSDISSFELPEIVRNTSTPNAMESMRRHRDLVAESTIILHTVRQLRLKLRYLSLLECIHFQKIASGMPKKTQRLAPQIVTSQNLAAQMLIYQILIHQMLIHQMSRRRNIWSSLHVVEHANVASHRGEAVPNILC</sequence>
<gene>
    <name evidence="2" type="ORF">CCAP1982_LOCUS13403</name>
</gene>
<feature type="compositionally biased region" description="Basic and acidic residues" evidence="1">
    <location>
        <begin position="33"/>
        <end position="42"/>
    </location>
</feature>
<accession>A0A811V2F0</accession>
<evidence type="ECO:0000313" key="3">
    <source>
        <dbReference type="Proteomes" id="UP000606786"/>
    </source>
</evidence>
<name>A0A811V2F0_CERCA</name>
<organism evidence="2 3">
    <name type="scientific">Ceratitis capitata</name>
    <name type="common">Mediterranean fruit fly</name>
    <name type="synonym">Tephritis capitata</name>
    <dbReference type="NCBI Taxonomy" id="7213"/>
    <lineage>
        <taxon>Eukaryota</taxon>
        <taxon>Metazoa</taxon>
        <taxon>Ecdysozoa</taxon>
        <taxon>Arthropoda</taxon>
        <taxon>Hexapoda</taxon>
        <taxon>Insecta</taxon>
        <taxon>Pterygota</taxon>
        <taxon>Neoptera</taxon>
        <taxon>Endopterygota</taxon>
        <taxon>Diptera</taxon>
        <taxon>Brachycera</taxon>
        <taxon>Muscomorpha</taxon>
        <taxon>Tephritoidea</taxon>
        <taxon>Tephritidae</taxon>
        <taxon>Ceratitis</taxon>
        <taxon>Ceratitis</taxon>
    </lineage>
</organism>
<dbReference type="Proteomes" id="UP000606786">
    <property type="component" value="Unassembled WGS sequence"/>
</dbReference>
<evidence type="ECO:0000256" key="1">
    <source>
        <dbReference type="SAM" id="MobiDB-lite"/>
    </source>
</evidence>
<dbReference type="AlphaFoldDB" id="A0A811V2F0"/>
<dbReference type="EMBL" id="CAJHJT010000034">
    <property type="protein sequence ID" value="CAD7005031.1"/>
    <property type="molecule type" value="Genomic_DNA"/>
</dbReference>
<feature type="region of interest" description="Disordered" evidence="1">
    <location>
        <begin position="17"/>
        <end position="50"/>
    </location>
</feature>
<keyword evidence="3" id="KW-1185">Reference proteome</keyword>
<feature type="compositionally biased region" description="Low complexity" evidence="1">
    <location>
        <begin position="20"/>
        <end position="32"/>
    </location>
</feature>
<proteinExistence type="predicted"/>
<evidence type="ECO:0000313" key="2">
    <source>
        <dbReference type="EMBL" id="CAD7005031.1"/>
    </source>
</evidence>
<reference evidence="2" key="1">
    <citation type="submission" date="2020-11" db="EMBL/GenBank/DDBJ databases">
        <authorList>
            <person name="Whitehead M."/>
        </authorList>
    </citation>
    <scope>NUCLEOTIDE SEQUENCE</scope>
    <source>
        <strain evidence="2">EGII</strain>
    </source>
</reference>